<proteinExistence type="predicted"/>
<dbReference type="InterPro" id="IPR036259">
    <property type="entry name" value="MFS_trans_sf"/>
</dbReference>
<feature type="transmembrane region" description="Helical" evidence="3">
    <location>
        <begin position="247"/>
        <end position="267"/>
    </location>
</feature>
<dbReference type="PANTHER" id="PTHR11360">
    <property type="entry name" value="MONOCARBOXYLATE TRANSPORTER"/>
    <property type="match status" value="1"/>
</dbReference>
<dbReference type="PANTHER" id="PTHR11360:SF284">
    <property type="entry name" value="EG:103B4.3 PROTEIN-RELATED"/>
    <property type="match status" value="1"/>
</dbReference>
<feature type="transmembrane region" description="Helical" evidence="3">
    <location>
        <begin position="61"/>
        <end position="82"/>
    </location>
</feature>
<feature type="transmembrane region" description="Helical" evidence="3">
    <location>
        <begin position="318"/>
        <end position="338"/>
    </location>
</feature>
<dbReference type="InterPro" id="IPR011701">
    <property type="entry name" value="MFS"/>
</dbReference>
<evidence type="ECO:0000259" key="4">
    <source>
        <dbReference type="PROSITE" id="PS50850"/>
    </source>
</evidence>
<gene>
    <name evidence="5" type="ORF">KUTeg_012071</name>
</gene>
<evidence type="ECO:0000313" key="6">
    <source>
        <dbReference type="Proteomes" id="UP001217089"/>
    </source>
</evidence>
<dbReference type="InterPro" id="IPR020846">
    <property type="entry name" value="MFS_dom"/>
</dbReference>
<evidence type="ECO:0000313" key="5">
    <source>
        <dbReference type="EMBL" id="KAJ8310206.1"/>
    </source>
</evidence>
<feature type="transmembrane region" description="Helical" evidence="3">
    <location>
        <begin position="344"/>
        <end position="368"/>
    </location>
</feature>
<feature type="transmembrane region" description="Helical" evidence="3">
    <location>
        <begin position="407"/>
        <end position="428"/>
    </location>
</feature>
<keyword evidence="3" id="KW-0812">Transmembrane</keyword>
<feature type="transmembrane region" description="Helical" evidence="3">
    <location>
        <begin position="111"/>
        <end position="135"/>
    </location>
</feature>
<name>A0ABQ9EYG3_TEGGR</name>
<feature type="region of interest" description="Disordered" evidence="2">
    <location>
        <begin position="520"/>
        <end position="539"/>
    </location>
</feature>
<feature type="domain" description="Major facilitator superfamily (MFS) profile" evidence="4">
    <location>
        <begin position="1"/>
        <end position="434"/>
    </location>
</feature>
<protein>
    <recommendedName>
        <fullName evidence="4">Major facilitator superfamily (MFS) profile domain-containing protein</fullName>
    </recommendedName>
</protein>
<feature type="transmembrane region" description="Helical" evidence="3">
    <location>
        <begin position="179"/>
        <end position="197"/>
    </location>
</feature>
<sequence length="539" mass="59628">MILVNYDRSVMIIEKPNGRWAWVVVLSAACVRIIVYGIANTSGVVYVVMLDVFERSKAETSWISSLITAVTFFLSPFSGLLVNRFGTRKVAFCGGLVASTGLIASSFAPNLFLLCIFYGVVTGVGCGLTFIPASVAVAKYFKKRRNLAMGIASAGGGVGSFIFPPVIKFLNDYYQWRGMFMFVSGIALNICIFAMLFRPVCDESDPEVFDDADSDTVDIKNQRDMQNYRKRKLSLRTKNRWDFVRNYGFHILAANNFLFGFGCSIVYGHLEAYVKYELGVKDFRGALLYSVIGITVLFSKLGQGLLANMKRYRIFHPMYQYIFFYSVGGIATLCLLIKTSYTGMVIYSIAFGTSYASNGGCIIPAILIDMTGLESFSLSYGVILWVFAAGLLLGAPTAGFMNDRLNSYQPAFVLASIVMLISAAIMIFPCRDVYSPQKSDEVTINVDAPSEKQIKFDPELNIMTGSGRIYTEKDEDLKSNGSVLTSTERNGDIPIQQAKISETEKLLPNTNVSNDEIIIHNGTKPEDEKLLSDQNLSEV</sequence>
<feature type="transmembrane region" description="Helical" evidence="3">
    <location>
        <begin position="20"/>
        <end position="49"/>
    </location>
</feature>
<comment type="subcellular location">
    <subcellularLocation>
        <location evidence="1">Membrane</location>
        <topology evidence="1">Multi-pass membrane protein</topology>
    </subcellularLocation>
</comment>
<dbReference type="EMBL" id="JARBDR010000640">
    <property type="protein sequence ID" value="KAJ8310206.1"/>
    <property type="molecule type" value="Genomic_DNA"/>
</dbReference>
<dbReference type="Gene3D" id="1.20.1250.20">
    <property type="entry name" value="MFS general substrate transporter like domains"/>
    <property type="match status" value="2"/>
</dbReference>
<evidence type="ECO:0000256" key="3">
    <source>
        <dbReference type="SAM" id="Phobius"/>
    </source>
</evidence>
<reference evidence="5 6" key="1">
    <citation type="submission" date="2022-12" db="EMBL/GenBank/DDBJ databases">
        <title>Chromosome-level genome of Tegillarca granosa.</title>
        <authorList>
            <person name="Kim J."/>
        </authorList>
    </citation>
    <scope>NUCLEOTIDE SEQUENCE [LARGE SCALE GENOMIC DNA]</scope>
    <source>
        <strain evidence="5">Teg-2019</strain>
        <tissue evidence="5">Adductor muscle</tissue>
    </source>
</reference>
<keyword evidence="6" id="KW-1185">Reference proteome</keyword>
<keyword evidence="3" id="KW-1133">Transmembrane helix</keyword>
<feature type="transmembrane region" description="Helical" evidence="3">
    <location>
        <begin position="287"/>
        <end position="306"/>
    </location>
</feature>
<feature type="transmembrane region" description="Helical" evidence="3">
    <location>
        <begin position="380"/>
        <end position="401"/>
    </location>
</feature>
<feature type="transmembrane region" description="Helical" evidence="3">
    <location>
        <begin position="147"/>
        <end position="167"/>
    </location>
</feature>
<comment type="caution">
    <text evidence="5">The sequence shown here is derived from an EMBL/GenBank/DDBJ whole genome shotgun (WGS) entry which is preliminary data.</text>
</comment>
<keyword evidence="3" id="KW-0472">Membrane</keyword>
<feature type="transmembrane region" description="Helical" evidence="3">
    <location>
        <begin position="89"/>
        <end position="105"/>
    </location>
</feature>
<organism evidence="5 6">
    <name type="scientific">Tegillarca granosa</name>
    <name type="common">Malaysian cockle</name>
    <name type="synonym">Anadara granosa</name>
    <dbReference type="NCBI Taxonomy" id="220873"/>
    <lineage>
        <taxon>Eukaryota</taxon>
        <taxon>Metazoa</taxon>
        <taxon>Spiralia</taxon>
        <taxon>Lophotrochozoa</taxon>
        <taxon>Mollusca</taxon>
        <taxon>Bivalvia</taxon>
        <taxon>Autobranchia</taxon>
        <taxon>Pteriomorphia</taxon>
        <taxon>Arcoida</taxon>
        <taxon>Arcoidea</taxon>
        <taxon>Arcidae</taxon>
        <taxon>Tegillarca</taxon>
    </lineage>
</organism>
<dbReference type="PROSITE" id="PS50850">
    <property type="entry name" value="MFS"/>
    <property type="match status" value="1"/>
</dbReference>
<dbReference type="CDD" id="cd17352">
    <property type="entry name" value="MFS_MCT_SLC16"/>
    <property type="match status" value="1"/>
</dbReference>
<dbReference type="SUPFAM" id="SSF103473">
    <property type="entry name" value="MFS general substrate transporter"/>
    <property type="match status" value="1"/>
</dbReference>
<dbReference type="Pfam" id="PF07690">
    <property type="entry name" value="MFS_1"/>
    <property type="match status" value="1"/>
</dbReference>
<evidence type="ECO:0000256" key="2">
    <source>
        <dbReference type="SAM" id="MobiDB-lite"/>
    </source>
</evidence>
<evidence type="ECO:0000256" key="1">
    <source>
        <dbReference type="ARBA" id="ARBA00004141"/>
    </source>
</evidence>
<accession>A0ABQ9EYG3</accession>
<dbReference type="InterPro" id="IPR050327">
    <property type="entry name" value="Proton-linked_MCT"/>
</dbReference>
<dbReference type="Proteomes" id="UP001217089">
    <property type="component" value="Unassembled WGS sequence"/>
</dbReference>